<protein>
    <recommendedName>
        <fullName evidence="3">Bulb-type lectin domain-containing protein</fullName>
    </recommendedName>
</protein>
<dbReference type="STRING" id="283786.SAMN04487990_10251"/>
<dbReference type="Proteomes" id="UP000198846">
    <property type="component" value="Unassembled WGS sequence"/>
</dbReference>
<dbReference type="RefSeq" id="WP_092131492.1">
    <property type="nucleotide sequence ID" value="NZ_FNQK01000002.1"/>
</dbReference>
<sequence>MSFYKTVWLCFAVSVLWSCSKKEDASDEMGSIVPEILAEVTTYGGSKNESGQRVIATTDGGYAVLGFTQSWDGDVTDKQDESFDYWMLKFNAQSALEWQKTYGGSLVDKGFDLIQTLDGGYALLGSSFSNDQDVSVNNGAEDFWLVKLDASGSISWEKSYGYSGVDTGLSVIQTNDGGYFITGVLDVTASGGLGNTKGIQHAGGDYWGLKLNASGGIEWSKYYGGFFTDTPYGVVQADDNGYIIVGSSDSVDTDISGNIGDYDFWVVKISETGTLEWEKSYGGTEIDEARAIVKSADGNYVIAGDTRSFNTNVAHNNGLADMWIIKITPNGQLLWENTIGGSSFDVARDISATQDGGFLLAGSSRSSDGDISKNNGQNDALVVKVDSQGQLEWQKTVGGNNIDFAYGVAELNDQSVVVVGETSSNDQDINENKGFTDLLHIKID</sequence>
<dbReference type="InterPro" id="IPR011047">
    <property type="entry name" value="Quinoprotein_ADH-like_sf"/>
</dbReference>
<evidence type="ECO:0000313" key="2">
    <source>
        <dbReference type="Proteomes" id="UP000198846"/>
    </source>
</evidence>
<dbReference type="EMBL" id="FNQK01000002">
    <property type="protein sequence ID" value="SDZ78593.1"/>
    <property type="molecule type" value="Genomic_DNA"/>
</dbReference>
<keyword evidence="2" id="KW-1185">Reference proteome</keyword>
<dbReference type="PANTHER" id="PTHR42754:SF1">
    <property type="entry name" value="LIPOPROTEIN"/>
    <property type="match status" value="1"/>
</dbReference>
<name>A0A1H3VUT3_BIZPA</name>
<proteinExistence type="predicted"/>
<reference evidence="2" key="1">
    <citation type="submission" date="2016-10" db="EMBL/GenBank/DDBJ databases">
        <authorList>
            <person name="Varghese N."/>
            <person name="Submissions S."/>
        </authorList>
    </citation>
    <scope>NUCLEOTIDE SEQUENCE [LARGE SCALE GENOMIC DNA]</scope>
    <source>
        <strain evidence="2">DSM 23842</strain>
    </source>
</reference>
<evidence type="ECO:0000313" key="1">
    <source>
        <dbReference type="EMBL" id="SDZ78593.1"/>
    </source>
</evidence>
<dbReference type="AlphaFoldDB" id="A0A1H3VUT3"/>
<evidence type="ECO:0008006" key="3">
    <source>
        <dbReference type="Google" id="ProtNLM"/>
    </source>
</evidence>
<dbReference type="PANTHER" id="PTHR42754">
    <property type="entry name" value="ENDOGLUCANASE"/>
    <property type="match status" value="1"/>
</dbReference>
<dbReference type="SUPFAM" id="SSF50998">
    <property type="entry name" value="Quinoprotein alcohol dehydrogenase-like"/>
    <property type="match status" value="1"/>
</dbReference>
<gene>
    <name evidence="1" type="ORF">SAMN04487990_10251</name>
</gene>
<accession>A0A1H3VUT3</accession>
<organism evidence="1 2">
    <name type="scientific">Bizionia paragorgiae</name>
    <dbReference type="NCBI Taxonomy" id="283786"/>
    <lineage>
        <taxon>Bacteria</taxon>
        <taxon>Pseudomonadati</taxon>
        <taxon>Bacteroidota</taxon>
        <taxon>Flavobacteriia</taxon>
        <taxon>Flavobacteriales</taxon>
        <taxon>Flavobacteriaceae</taxon>
        <taxon>Bizionia</taxon>
    </lineage>
</organism>
<dbReference type="OrthoDB" id="9811934at2"/>